<dbReference type="RefSeq" id="WP_264792611.1">
    <property type="nucleotide sequence ID" value="NZ_AP026867.1"/>
</dbReference>
<name>A0A915YE43_9BACT</name>
<dbReference type="InterPro" id="IPR025582">
    <property type="entry name" value="YARHG_dom"/>
</dbReference>
<reference evidence="3" key="1">
    <citation type="submission" date="2022-09" db="EMBL/GenBank/DDBJ databases">
        <title>Aureispira anguillicida sp. nov., isolated from Leptocephalus of Japanese eel Anguilla japonica.</title>
        <authorList>
            <person name="Yuasa K."/>
            <person name="Mekata T."/>
            <person name="Ikunari K."/>
        </authorList>
    </citation>
    <scope>NUCLEOTIDE SEQUENCE</scope>
    <source>
        <strain evidence="3">EL160426</strain>
    </source>
</reference>
<dbReference type="AlphaFoldDB" id="A0A915YE43"/>
<accession>A0A915YE43</accession>
<dbReference type="Pfam" id="PF13308">
    <property type="entry name" value="YARHG"/>
    <property type="match status" value="1"/>
</dbReference>
<feature type="domain" description="YARHG" evidence="2">
    <location>
        <begin position="231"/>
        <end position="312"/>
    </location>
</feature>
<dbReference type="EMBL" id="AP026867">
    <property type="protein sequence ID" value="BDS11429.1"/>
    <property type="molecule type" value="Genomic_DNA"/>
</dbReference>
<evidence type="ECO:0000313" key="4">
    <source>
        <dbReference type="Proteomes" id="UP001060919"/>
    </source>
</evidence>
<dbReference type="Proteomes" id="UP001060919">
    <property type="component" value="Chromosome"/>
</dbReference>
<dbReference type="Gene3D" id="1.20.58.1690">
    <property type="match status" value="1"/>
</dbReference>
<evidence type="ECO:0000256" key="1">
    <source>
        <dbReference type="SAM" id="MobiDB-lite"/>
    </source>
</evidence>
<dbReference type="InterPro" id="IPR038434">
    <property type="entry name" value="YARHG_sf"/>
</dbReference>
<proteinExistence type="predicted"/>
<keyword evidence="4" id="KW-1185">Reference proteome</keyword>
<sequence length="324" mass="37971">MKALSFMVIFVFLISGCQTEIKNSDAKIEEEEGTKVAQSEPHKESKSQELPNNNTPQEVSKNTALLGFWVGYFEKDSDDYEKDIYVDEGYFWQRENKINISIDKIMDSLVVGHSVVAGNDRPFKGTVKKKNKTYSFQVKEPGDHKYDGEFSFSIHEGQLIGKWTAYRDIDIKKRKYKLEKKDFEYNPNIQLEQSKEYVNWNKVITTKKEVEFEENEFEEWVSKEFASATNLIYTINASNTLLTKSEVENLKKGDLTIIRNTIYARHGYSFKNRPLRVFFDAQSWYIPVHTNIKDDFTALEKKNIQLLLRYEKNASEYYDFFGRG</sequence>
<protein>
    <submittedName>
        <fullName evidence="3">YARHG domain-containing protein</fullName>
    </submittedName>
</protein>
<organism evidence="3 4">
    <name type="scientific">Aureispira anguillae</name>
    <dbReference type="NCBI Taxonomy" id="2864201"/>
    <lineage>
        <taxon>Bacteria</taxon>
        <taxon>Pseudomonadati</taxon>
        <taxon>Bacteroidota</taxon>
        <taxon>Saprospiria</taxon>
        <taxon>Saprospirales</taxon>
        <taxon>Saprospiraceae</taxon>
        <taxon>Aureispira</taxon>
    </lineage>
</organism>
<gene>
    <name evidence="3" type="ORF">AsAng_0021430</name>
</gene>
<dbReference type="SMART" id="SM01324">
    <property type="entry name" value="YARHG"/>
    <property type="match status" value="1"/>
</dbReference>
<evidence type="ECO:0000259" key="2">
    <source>
        <dbReference type="SMART" id="SM01324"/>
    </source>
</evidence>
<feature type="region of interest" description="Disordered" evidence="1">
    <location>
        <begin position="25"/>
        <end position="58"/>
    </location>
</feature>
<dbReference type="KEGG" id="aup:AsAng_0021430"/>
<feature type="compositionally biased region" description="Polar residues" evidence="1">
    <location>
        <begin position="48"/>
        <end position="58"/>
    </location>
</feature>
<dbReference type="PROSITE" id="PS51257">
    <property type="entry name" value="PROKAR_LIPOPROTEIN"/>
    <property type="match status" value="1"/>
</dbReference>
<evidence type="ECO:0000313" key="3">
    <source>
        <dbReference type="EMBL" id="BDS11429.1"/>
    </source>
</evidence>